<evidence type="ECO:0008006" key="3">
    <source>
        <dbReference type="Google" id="ProtNLM"/>
    </source>
</evidence>
<dbReference type="GO" id="GO:0003824">
    <property type="term" value="F:catalytic activity"/>
    <property type="evidence" value="ECO:0007669"/>
    <property type="project" value="InterPro"/>
</dbReference>
<dbReference type="Gene3D" id="3.30.470.10">
    <property type="match status" value="1"/>
</dbReference>
<dbReference type="NCBIfam" id="NF006734">
    <property type="entry name" value="PRK09266.1"/>
    <property type="match status" value="1"/>
</dbReference>
<dbReference type="AlphaFoldDB" id="Q0RE69"/>
<protein>
    <recommendedName>
        <fullName evidence="3">Class IV aminotransferase</fullName>
    </recommendedName>
</protein>
<name>Q0RE69_FRAAA</name>
<dbReference type="SUPFAM" id="SSF56752">
    <property type="entry name" value="D-aminoacid aminotransferase-like PLP-dependent enzymes"/>
    <property type="match status" value="1"/>
</dbReference>
<organism evidence="1 2">
    <name type="scientific">Frankia alni (strain DSM 45986 / CECT 9034 / ACN14a)</name>
    <dbReference type="NCBI Taxonomy" id="326424"/>
    <lineage>
        <taxon>Bacteria</taxon>
        <taxon>Bacillati</taxon>
        <taxon>Actinomycetota</taxon>
        <taxon>Actinomycetes</taxon>
        <taxon>Frankiales</taxon>
        <taxon>Frankiaceae</taxon>
        <taxon>Frankia</taxon>
    </lineage>
</organism>
<dbReference type="STRING" id="326424.FRAAL5609"/>
<sequence length="263" mass="28023">MAIVIGVAGPALLRIEIDGCPVSLDDPTPLALLPHGHFTVMQVRDGRTRGLDLHLRRLDAANRELYAEPLDGELVRARIRAALAASTRDATVRVVVTGAPDPGPTRLIVAVGAPAEPPAPPQRLMSVPYTRPFPHLKHLGTFGQLQYGRLARRHGFDDALLTGPGGVITEGATTNIGFLAGDTVVWPDAPALHGVTMALLERSPDNARAPVRLVDLDRFEAAFVTNSRGIAAVAAVDDHHFAGSTPRIAELARRYEAVPADLV</sequence>
<evidence type="ECO:0000313" key="1">
    <source>
        <dbReference type="EMBL" id="CAJ64242.1"/>
    </source>
</evidence>
<gene>
    <name evidence="1" type="ordered locus">FRAAL5609</name>
</gene>
<dbReference type="KEGG" id="fal:FRAAL5609"/>
<evidence type="ECO:0000313" key="2">
    <source>
        <dbReference type="Proteomes" id="UP000000657"/>
    </source>
</evidence>
<dbReference type="HOGENOM" id="CLU_070540_0_0_11"/>
<dbReference type="Gene3D" id="3.20.10.10">
    <property type="entry name" value="D-amino Acid Aminotransferase, subunit A, domain 2"/>
    <property type="match status" value="1"/>
</dbReference>
<dbReference type="eggNOG" id="COG0115">
    <property type="taxonomic scope" value="Bacteria"/>
</dbReference>
<keyword evidence="2" id="KW-1185">Reference proteome</keyword>
<dbReference type="InterPro" id="IPR001544">
    <property type="entry name" value="Aminotrans_IV"/>
</dbReference>
<dbReference type="InterPro" id="IPR043132">
    <property type="entry name" value="BCAT-like_C"/>
</dbReference>
<reference evidence="1 2" key="1">
    <citation type="journal article" date="2007" name="Genome Res.">
        <title>Genome characteristics of facultatively symbiotic Frankia sp. strains reflect host range and host plant biogeography.</title>
        <authorList>
            <person name="Normand P."/>
            <person name="Lapierre P."/>
            <person name="Tisa L.S."/>
            <person name="Gogarten J.P."/>
            <person name="Alloisio N."/>
            <person name="Bagnarol E."/>
            <person name="Bassi C.A."/>
            <person name="Berry A.M."/>
            <person name="Bickhart D.M."/>
            <person name="Choisne N."/>
            <person name="Couloux A."/>
            <person name="Cournoyer B."/>
            <person name="Cruveiller S."/>
            <person name="Daubin V."/>
            <person name="Demange N."/>
            <person name="Francino M.P."/>
            <person name="Goltsman E."/>
            <person name="Huang Y."/>
            <person name="Kopp O.R."/>
            <person name="Labarre L."/>
            <person name="Lapidus A."/>
            <person name="Lavire C."/>
            <person name="Marechal J."/>
            <person name="Martinez M."/>
            <person name="Mastronunzio J.E."/>
            <person name="Mullin B.C."/>
            <person name="Niemann J."/>
            <person name="Pujic P."/>
            <person name="Rawnsley T."/>
            <person name="Rouy Z."/>
            <person name="Schenowitz C."/>
            <person name="Sellstedt A."/>
            <person name="Tavares F."/>
            <person name="Tomkins J.P."/>
            <person name="Vallenet D."/>
            <person name="Valverde C."/>
            <person name="Wall L.G."/>
            <person name="Wang Y."/>
            <person name="Medigue C."/>
            <person name="Benson D.R."/>
        </authorList>
    </citation>
    <scope>NUCLEOTIDE SEQUENCE [LARGE SCALE GENOMIC DNA]</scope>
    <source>
        <strain evidence="2">DSM 45986 / CECT 9034 / ACN14a</strain>
    </source>
</reference>
<accession>Q0RE69</accession>
<proteinExistence type="predicted"/>
<dbReference type="InterPro" id="IPR036038">
    <property type="entry name" value="Aminotransferase-like"/>
</dbReference>
<dbReference type="Proteomes" id="UP000000657">
    <property type="component" value="Chromosome"/>
</dbReference>
<dbReference type="Pfam" id="PF01063">
    <property type="entry name" value="Aminotran_4"/>
    <property type="match status" value="1"/>
</dbReference>
<dbReference type="InterPro" id="IPR043131">
    <property type="entry name" value="BCAT-like_N"/>
</dbReference>
<dbReference type="EMBL" id="CT573213">
    <property type="protein sequence ID" value="CAJ64242.1"/>
    <property type="molecule type" value="Genomic_DNA"/>
</dbReference>